<accession>A0AAV9PGS0</accession>
<feature type="coiled-coil region" evidence="2">
    <location>
        <begin position="112"/>
        <end position="139"/>
    </location>
</feature>
<dbReference type="InterPro" id="IPR036864">
    <property type="entry name" value="Zn2-C6_fun-type_DNA-bd_sf"/>
</dbReference>
<dbReference type="CDD" id="cd00067">
    <property type="entry name" value="GAL4"/>
    <property type="match status" value="1"/>
</dbReference>
<gene>
    <name evidence="5" type="ORF">LTR77_002900</name>
</gene>
<dbReference type="GeneID" id="89924247"/>
<feature type="compositionally biased region" description="Low complexity" evidence="3">
    <location>
        <begin position="502"/>
        <end position="511"/>
    </location>
</feature>
<keyword evidence="2" id="KW-0175">Coiled coil</keyword>
<dbReference type="RefSeq" id="XP_064661498.1">
    <property type="nucleotide sequence ID" value="XM_064800159.1"/>
</dbReference>
<proteinExistence type="predicted"/>
<evidence type="ECO:0000259" key="4">
    <source>
        <dbReference type="PROSITE" id="PS50048"/>
    </source>
</evidence>
<reference evidence="5 6" key="1">
    <citation type="submission" date="2023-08" db="EMBL/GenBank/DDBJ databases">
        <title>Black Yeasts Isolated from many extreme environments.</title>
        <authorList>
            <person name="Coleine C."/>
            <person name="Stajich J.E."/>
            <person name="Selbmann L."/>
        </authorList>
    </citation>
    <scope>NUCLEOTIDE SEQUENCE [LARGE SCALE GENOMIC DNA]</scope>
    <source>
        <strain evidence="5 6">CCFEE 5935</strain>
    </source>
</reference>
<evidence type="ECO:0000313" key="6">
    <source>
        <dbReference type="Proteomes" id="UP001337655"/>
    </source>
</evidence>
<evidence type="ECO:0000256" key="3">
    <source>
        <dbReference type="SAM" id="MobiDB-lite"/>
    </source>
</evidence>
<dbReference type="SUPFAM" id="SSF57701">
    <property type="entry name" value="Zn2/Cys6 DNA-binding domain"/>
    <property type="match status" value="1"/>
</dbReference>
<dbReference type="AlphaFoldDB" id="A0AAV9PGS0"/>
<keyword evidence="6" id="KW-1185">Reference proteome</keyword>
<dbReference type="Gene3D" id="4.10.240.10">
    <property type="entry name" value="Zn(2)-C6 fungal-type DNA-binding domain"/>
    <property type="match status" value="1"/>
</dbReference>
<evidence type="ECO:0000256" key="1">
    <source>
        <dbReference type="ARBA" id="ARBA00023242"/>
    </source>
</evidence>
<dbReference type="GO" id="GO:0000981">
    <property type="term" value="F:DNA-binding transcription factor activity, RNA polymerase II-specific"/>
    <property type="evidence" value="ECO:0007669"/>
    <property type="project" value="InterPro"/>
</dbReference>
<feature type="region of interest" description="Disordered" evidence="3">
    <location>
        <begin position="500"/>
        <end position="548"/>
    </location>
</feature>
<dbReference type="InterPro" id="IPR001138">
    <property type="entry name" value="Zn2Cys6_DnaBD"/>
</dbReference>
<keyword evidence="1" id="KW-0539">Nucleus</keyword>
<feature type="domain" description="Zn(2)-C6 fungal-type" evidence="4">
    <location>
        <begin position="462"/>
        <end position="491"/>
    </location>
</feature>
<feature type="compositionally biased region" description="Basic and acidic residues" evidence="3">
    <location>
        <begin position="438"/>
        <end position="453"/>
    </location>
</feature>
<protein>
    <recommendedName>
        <fullName evidence="4">Zn(2)-C6 fungal-type domain-containing protein</fullName>
    </recommendedName>
</protein>
<feature type="coiled-coil region" evidence="2">
    <location>
        <begin position="192"/>
        <end position="250"/>
    </location>
</feature>
<name>A0AAV9PGS0_9PEZI</name>
<feature type="region of interest" description="Disordered" evidence="3">
    <location>
        <begin position="407"/>
        <end position="460"/>
    </location>
</feature>
<sequence>MQKWHNGTAKHATLDGLLVQMTATSNVDGISLSDVHAFAAQLSAAAQKERLSTAETIAVLKKHIDTIREGNATQALPNEQVGEQRTRVASSAQDAVMTDSTVTHGANAAKEIHELNLLKVEQQQRVTLLEREVQSLKAKEPGEITEPSEEIVNLLWDLKSQNKSLRGEKTALGNRVRHLEQARQPTADAEEMSELKAKVGVLKTEVQRASAKCKTFNETTNERNKLLEKVIELRADKVRLESEIHQLKSKSCNATGMTAAVSKDLRLPPTDGMVRGRGQWHEKENQQLKVNTASTFARTNAAQATRPATAFGRFGGLPVPLKASADHAMEPAVATIPPSALRALLDNRTLGSKPTVRLPKSEHSLRTGTASAVAPNDPQLRSQSVVATNAAWDQRFQALFSRAPAPSSPAALPFGSRPSVFSDPRSDQYGDVSARKRGPVEHEQESNVKRMKVEGSSGGDRVCGHCREQDLKCDGRSPCNNCFGRLRSCNYTTVWAHRGAEGSDSSSSPLRGLGGAAGSASQAHDRTTGAAQKGSGSHLPNPFLRRDSVHQNNFGDAVDQLILGEKAKTQQLTAEEARRFWPPTTFKYDRS</sequence>
<feature type="compositionally biased region" description="Low complexity" evidence="3">
    <location>
        <begin position="407"/>
        <end position="416"/>
    </location>
</feature>
<comment type="caution">
    <text evidence="5">The sequence shown here is derived from an EMBL/GenBank/DDBJ whole genome shotgun (WGS) entry which is preliminary data.</text>
</comment>
<feature type="region of interest" description="Disordered" evidence="3">
    <location>
        <begin position="352"/>
        <end position="377"/>
    </location>
</feature>
<dbReference type="PROSITE" id="PS50048">
    <property type="entry name" value="ZN2_CY6_FUNGAL_2"/>
    <property type="match status" value="1"/>
</dbReference>
<evidence type="ECO:0000313" key="5">
    <source>
        <dbReference type="EMBL" id="KAK5172780.1"/>
    </source>
</evidence>
<organism evidence="5 6">
    <name type="scientific">Saxophila tyrrhenica</name>
    <dbReference type="NCBI Taxonomy" id="1690608"/>
    <lineage>
        <taxon>Eukaryota</taxon>
        <taxon>Fungi</taxon>
        <taxon>Dikarya</taxon>
        <taxon>Ascomycota</taxon>
        <taxon>Pezizomycotina</taxon>
        <taxon>Dothideomycetes</taxon>
        <taxon>Dothideomycetidae</taxon>
        <taxon>Mycosphaerellales</taxon>
        <taxon>Extremaceae</taxon>
        <taxon>Saxophila</taxon>
    </lineage>
</organism>
<dbReference type="EMBL" id="JAVRRT010000004">
    <property type="protein sequence ID" value="KAK5172780.1"/>
    <property type="molecule type" value="Genomic_DNA"/>
</dbReference>
<dbReference type="Proteomes" id="UP001337655">
    <property type="component" value="Unassembled WGS sequence"/>
</dbReference>
<evidence type="ECO:0000256" key="2">
    <source>
        <dbReference type="SAM" id="Coils"/>
    </source>
</evidence>
<dbReference type="GO" id="GO:0008270">
    <property type="term" value="F:zinc ion binding"/>
    <property type="evidence" value="ECO:0007669"/>
    <property type="project" value="InterPro"/>
</dbReference>